<reference evidence="4" key="1">
    <citation type="submission" date="2023-08" db="EMBL/GenBank/DDBJ databases">
        <authorList>
            <person name="Audoor S."/>
            <person name="Bilcke G."/>
        </authorList>
    </citation>
    <scope>NUCLEOTIDE SEQUENCE</scope>
</reference>
<sequence>MRLSTIATRISFILPTSTVLSWIPQRTSPKINRLQSCRSQRLSVLHSTPPPATSTSASADDSSISMGTLASDFRIAISSSVDTLSWSLYPLNGMPAKDALSTPPLGDAAASWTITCQPTESKSLGVEVSNSDATVSLEKDLITVLQIVLFQSFLKEHPASNEEWHVGIDENHSLKVSDILAGDGVETLFSSLKDNTSSVEWVDMVTGSGKVLGRVPRPLVHKYNLLHRGIGMFVTKDKAMVEDSQYAFPPLYTHQRTATKRIFPSLYDMFVGGVSLAGESSDLTARREVAEELGLSLALECPEALSDPILDCLVCTHLNRCFVTLYSYTMNTEKETVSWQEEEVAWGDFVAYPIIAAAADLSIKRLEKQKSWPGIYPAIQSDLNGVAPKDISYENGDWNQWDFVPDGLLVWEAWLLQLQNKI</sequence>
<feature type="compositionally biased region" description="Low complexity" evidence="2">
    <location>
        <begin position="53"/>
        <end position="62"/>
    </location>
</feature>
<dbReference type="InterPro" id="IPR020084">
    <property type="entry name" value="NUDIX_hydrolase_CS"/>
</dbReference>
<dbReference type="Gene3D" id="3.90.79.10">
    <property type="entry name" value="Nucleoside Triphosphate Pyrophosphohydrolase"/>
    <property type="match status" value="1"/>
</dbReference>
<dbReference type="InterPro" id="IPR015797">
    <property type="entry name" value="NUDIX_hydrolase-like_dom_sf"/>
</dbReference>
<evidence type="ECO:0000256" key="2">
    <source>
        <dbReference type="SAM" id="MobiDB-lite"/>
    </source>
</evidence>
<evidence type="ECO:0000313" key="4">
    <source>
        <dbReference type="EMBL" id="CAJ1942738.1"/>
    </source>
</evidence>
<dbReference type="PROSITE" id="PS51462">
    <property type="entry name" value="NUDIX"/>
    <property type="match status" value="1"/>
</dbReference>
<protein>
    <recommendedName>
        <fullName evidence="3">Nudix hydrolase domain-containing protein</fullName>
    </recommendedName>
</protein>
<dbReference type="EMBL" id="CAKOGP040001112">
    <property type="protein sequence ID" value="CAJ1942738.1"/>
    <property type="molecule type" value="Genomic_DNA"/>
</dbReference>
<proteinExistence type="predicted"/>
<feature type="domain" description="Nudix hydrolase" evidence="3">
    <location>
        <begin position="225"/>
        <end position="362"/>
    </location>
</feature>
<dbReference type="InterPro" id="IPR000086">
    <property type="entry name" value="NUDIX_hydrolase_dom"/>
</dbReference>
<dbReference type="SUPFAM" id="SSF55811">
    <property type="entry name" value="Nudix"/>
    <property type="match status" value="1"/>
</dbReference>
<evidence type="ECO:0000259" key="3">
    <source>
        <dbReference type="PROSITE" id="PS51462"/>
    </source>
</evidence>
<organism evidence="4 5">
    <name type="scientific">Cylindrotheca closterium</name>
    <dbReference type="NCBI Taxonomy" id="2856"/>
    <lineage>
        <taxon>Eukaryota</taxon>
        <taxon>Sar</taxon>
        <taxon>Stramenopiles</taxon>
        <taxon>Ochrophyta</taxon>
        <taxon>Bacillariophyta</taxon>
        <taxon>Bacillariophyceae</taxon>
        <taxon>Bacillariophycidae</taxon>
        <taxon>Bacillariales</taxon>
        <taxon>Bacillariaceae</taxon>
        <taxon>Cylindrotheca</taxon>
    </lineage>
</organism>
<evidence type="ECO:0000256" key="1">
    <source>
        <dbReference type="ARBA" id="ARBA00022801"/>
    </source>
</evidence>
<keyword evidence="1" id="KW-0378">Hydrolase</keyword>
<dbReference type="Proteomes" id="UP001295423">
    <property type="component" value="Unassembled WGS sequence"/>
</dbReference>
<dbReference type="PROSITE" id="PS00893">
    <property type="entry name" value="NUDIX_BOX"/>
    <property type="match status" value="1"/>
</dbReference>
<dbReference type="AlphaFoldDB" id="A0AAD2FJ37"/>
<dbReference type="GO" id="GO:0016787">
    <property type="term" value="F:hydrolase activity"/>
    <property type="evidence" value="ECO:0007669"/>
    <property type="project" value="UniProtKB-KW"/>
</dbReference>
<name>A0AAD2FJ37_9STRA</name>
<comment type="caution">
    <text evidence="4">The sequence shown here is derived from an EMBL/GenBank/DDBJ whole genome shotgun (WGS) entry which is preliminary data.</text>
</comment>
<keyword evidence="5" id="KW-1185">Reference proteome</keyword>
<feature type="region of interest" description="Disordered" evidence="2">
    <location>
        <begin position="42"/>
        <end position="62"/>
    </location>
</feature>
<evidence type="ECO:0000313" key="5">
    <source>
        <dbReference type="Proteomes" id="UP001295423"/>
    </source>
</evidence>
<accession>A0AAD2FJ37</accession>
<gene>
    <name evidence="4" type="ORF">CYCCA115_LOCUS8097</name>
</gene>